<evidence type="ECO:0000256" key="3">
    <source>
        <dbReference type="ARBA" id="ARBA00022801"/>
    </source>
</evidence>
<dbReference type="InterPro" id="IPR006311">
    <property type="entry name" value="TAT_signal"/>
</dbReference>
<dbReference type="PROSITE" id="PS51318">
    <property type="entry name" value="TAT"/>
    <property type="match status" value="1"/>
</dbReference>
<feature type="chain" id="PRO_5045106369" evidence="4">
    <location>
        <begin position="37"/>
        <end position="424"/>
    </location>
</feature>
<keyword evidence="2" id="KW-0058">Aromatic hydrocarbons catabolism</keyword>
<evidence type="ECO:0000259" key="5">
    <source>
        <dbReference type="Pfam" id="PF06441"/>
    </source>
</evidence>
<reference evidence="7" key="2">
    <citation type="submission" date="2023-07" db="EMBL/GenBank/DDBJ databases">
        <title>Duganella aceri sp. nov., isolated from tree sap.</title>
        <authorList>
            <person name="Kim I.S."/>
        </authorList>
    </citation>
    <scope>NUCLEOTIDE SEQUENCE [LARGE SCALE GENOMIC DNA]</scope>
    <source>
        <strain evidence="7">SAP-35</strain>
    </source>
</reference>
<name>A0ABX0FL60_9BURK</name>
<comment type="caution">
    <text evidence="6">The sequence shown here is derived from an EMBL/GenBank/DDBJ whole genome shotgun (WGS) entry which is preliminary data.</text>
</comment>
<keyword evidence="4" id="KW-0732">Signal</keyword>
<reference evidence="6 7" key="1">
    <citation type="submission" date="2020-01" db="EMBL/GenBank/DDBJ databases">
        <authorList>
            <person name="Lee S.D."/>
        </authorList>
    </citation>
    <scope>NUCLEOTIDE SEQUENCE [LARGE SCALE GENOMIC DNA]</scope>
    <source>
        <strain evidence="6 7">SAP-35</strain>
    </source>
</reference>
<feature type="domain" description="Epoxide hydrolase N-terminal" evidence="5">
    <location>
        <begin position="51"/>
        <end position="155"/>
    </location>
</feature>
<organism evidence="6 7">
    <name type="scientific">Duganella aceris</name>
    <dbReference type="NCBI Taxonomy" id="2703883"/>
    <lineage>
        <taxon>Bacteria</taxon>
        <taxon>Pseudomonadati</taxon>
        <taxon>Pseudomonadota</taxon>
        <taxon>Betaproteobacteria</taxon>
        <taxon>Burkholderiales</taxon>
        <taxon>Oxalobacteraceae</taxon>
        <taxon>Telluria group</taxon>
        <taxon>Duganella</taxon>
    </lineage>
</organism>
<dbReference type="RefSeq" id="WP_166103589.1">
    <property type="nucleotide sequence ID" value="NZ_JAADJT010000005.1"/>
</dbReference>
<dbReference type="InterPro" id="IPR016292">
    <property type="entry name" value="Epoxide_hydrolase"/>
</dbReference>
<protein>
    <submittedName>
        <fullName evidence="6">Epoxide hydrolase</fullName>
    </submittedName>
</protein>
<comment type="similarity">
    <text evidence="1">Belongs to the peptidase S33 family.</text>
</comment>
<evidence type="ECO:0000256" key="2">
    <source>
        <dbReference type="ARBA" id="ARBA00022797"/>
    </source>
</evidence>
<dbReference type="InterPro" id="IPR010497">
    <property type="entry name" value="Epoxide_hydro_N"/>
</dbReference>
<keyword evidence="7" id="KW-1185">Reference proteome</keyword>
<dbReference type="Proteomes" id="UP000666369">
    <property type="component" value="Unassembled WGS sequence"/>
</dbReference>
<dbReference type="Gene3D" id="3.40.50.1820">
    <property type="entry name" value="alpha/beta hydrolase"/>
    <property type="match status" value="1"/>
</dbReference>
<evidence type="ECO:0000313" key="7">
    <source>
        <dbReference type="Proteomes" id="UP000666369"/>
    </source>
</evidence>
<proteinExistence type="inferred from homology"/>
<evidence type="ECO:0000256" key="1">
    <source>
        <dbReference type="ARBA" id="ARBA00010088"/>
    </source>
</evidence>
<feature type="signal peptide" evidence="4">
    <location>
        <begin position="1"/>
        <end position="36"/>
    </location>
</feature>
<dbReference type="InterPro" id="IPR029058">
    <property type="entry name" value="AB_hydrolase_fold"/>
</dbReference>
<dbReference type="PANTHER" id="PTHR21661">
    <property type="entry name" value="EPOXIDE HYDROLASE 1-RELATED"/>
    <property type="match status" value="1"/>
</dbReference>
<keyword evidence="3 6" id="KW-0378">Hydrolase</keyword>
<accession>A0ABX0FL60</accession>
<dbReference type="PANTHER" id="PTHR21661:SF35">
    <property type="entry name" value="EPOXIDE HYDROLASE"/>
    <property type="match status" value="1"/>
</dbReference>
<dbReference type="InterPro" id="IPR000639">
    <property type="entry name" value="Epox_hydrolase-like"/>
</dbReference>
<dbReference type="SUPFAM" id="SSF53474">
    <property type="entry name" value="alpha/beta-Hydrolases"/>
    <property type="match status" value="1"/>
</dbReference>
<evidence type="ECO:0000313" key="6">
    <source>
        <dbReference type="EMBL" id="NGZ85265.1"/>
    </source>
</evidence>
<evidence type="ECO:0000256" key="4">
    <source>
        <dbReference type="SAM" id="SignalP"/>
    </source>
</evidence>
<dbReference type="GO" id="GO:0016787">
    <property type="term" value="F:hydrolase activity"/>
    <property type="evidence" value="ECO:0007669"/>
    <property type="project" value="UniProtKB-KW"/>
</dbReference>
<dbReference type="Pfam" id="PF06441">
    <property type="entry name" value="EHN"/>
    <property type="match status" value="1"/>
</dbReference>
<sequence length="424" mass="47152">MDSTKPQDIASTSRRHLLQLGALASALLAAPTLAGAASSAAQVKPEGDAIVPFKIRVPQAAIDDLKLRLRRTRWPEQATQAGWVQGVPLAAAQSLIAEWRDSYDWRVFERRVNQHPQFLTRIDGLDFHFIHVKSKHPEALPLLLTHGWPGSFAEFLELIGPLTDPTAHGGRAEDAFHVVIPSLPGFGFSGKPSGAGWTAERTARAWAVLMQRLNYGKWVAQGGDWGATVTTRLGIQQPPGLAAVHLNWQFVFPDKLPEKLSAEEQRAVDGATRFTGDGFGYFQMQVTRPQTVGYLVSDSPMAQAMFIYEKFHTWTDNHGKPEDALGRTAMLDDISLYWFTDSGASSARFYRENQGESVGQGQIHIPVAVSIFPHEIFRAPRNWVQAKYTKLIYFNELDKGGHFAAWEQPALFAQELRKGFAQVR</sequence>
<dbReference type="EMBL" id="JAADJT010000005">
    <property type="protein sequence ID" value="NGZ85265.1"/>
    <property type="molecule type" value="Genomic_DNA"/>
</dbReference>
<dbReference type="PRINTS" id="PR00412">
    <property type="entry name" value="EPOXHYDRLASE"/>
</dbReference>
<gene>
    <name evidence="6" type="ORF">GW587_13485</name>
</gene>
<dbReference type="PIRSF" id="PIRSF001112">
    <property type="entry name" value="Epoxide_hydrolase"/>
    <property type="match status" value="1"/>
</dbReference>